<dbReference type="GO" id="GO:0042276">
    <property type="term" value="P:error-prone translesion synthesis"/>
    <property type="evidence" value="ECO:0007669"/>
    <property type="project" value="TreeGrafter"/>
</dbReference>
<accession>A0AAD2CBM3</accession>
<name>A0AAD2CBM3_9STRA</name>
<dbReference type="InterPro" id="IPR007185">
    <property type="entry name" value="DNA_pol_a/d/e_bsu"/>
</dbReference>
<dbReference type="Gene3D" id="3.60.21.50">
    <property type="match status" value="1"/>
</dbReference>
<dbReference type="PANTHER" id="PTHR12708:SF0">
    <property type="entry name" value="DNA POLYMERASE EPSILON SUBUNIT 2"/>
    <property type="match status" value="1"/>
</dbReference>
<evidence type="ECO:0000256" key="3">
    <source>
        <dbReference type="ARBA" id="ARBA00022705"/>
    </source>
</evidence>
<keyword evidence="4" id="KW-0238">DNA-binding</keyword>
<dbReference type="Pfam" id="PF04042">
    <property type="entry name" value="DNA_pol_E_B"/>
    <property type="match status" value="1"/>
</dbReference>
<evidence type="ECO:0000256" key="2">
    <source>
        <dbReference type="ARBA" id="ARBA00009560"/>
    </source>
</evidence>
<dbReference type="GO" id="GO:0003677">
    <property type="term" value="F:DNA binding"/>
    <property type="evidence" value="ECO:0007669"/>
    <property type="project" value="UniProtKB-KW"/>
</dbReference>
<dbReference type="GO" id="GO:0006261">
    <property type="term" value="P:DNA-templated DNA replication"/>
    <property type="evidence" value="ECO:0007669"/>
    <property type="project" value="InterPro"/>
</dbReference>
<keyword evidence="3" id="KW-0235">DNA replication</keyword>
<evidence type="ECO:0000256" key="4">
    <source>
        <dbReference type="ARBA" id="ARBA00023125"/>
    </source>
</evidence>
<organism evidence="8 9">
    <name type="scientific">Cylindrotheca closterium</name>
    <dbReference type="NCBI Taxonomy" id="2856"/>
    <lineage>
        <taxon>Eukaryota</taxon>
        <taxon>Sar</taxon>
        <taxon>Stramenopiles</taxon>
        <taxon>Ochrophyta</taxon>
        <taxon>Bacillariophyta</taxon>
        <taxon>Bacillariophyceae</taxon>
        <taxon>Bacillariophycidae</taxon>
        <taxon>Bacillariales</taxon>
        <taxon>Bacillariaceae</taxon>
        <taxon>Cylindrotheca</taxon>
    </lineage>
</organism>
<comment type="caution">
    <text evidence="8">The sequence shown here is derived from an EMBL/GenBank/DDBJ whole genome shotgun (WGS) entry which is preliminary data.</text>
</comment>
<feature type="domain" description="DNA polymerase alpha/delta/epsilon subunit B" evidence="7">
    <location>
        <begin position="267"/>
        <end position="443"/>
    </location>
</feature>
<evidence type="ECO:0000259" key="7">
    <source>
        <dbReference type="Pfam" id="PF04042"/>
    </source>
</evidence>
<protein>
    <recommendedName>
        <fullName evidence="6">DNA polymerase II subunit 2</fullName>
    </recommendedName>
</protein>
<dbReference type="Proteomes" id="UP001295423">
    <property type="component" value="Unassembled WGS sequence"/>
</dbReference>
<proteinExistence type="inferred from homology"/>
<dbReference type="EMBL" id="CAKOGP040000001">
    <property type="protein sequence ID" value="CAJ1892909.1"/>
    <property type="molecule type" value="Genomic_DNA"/>
</dbReference>
<dbReference type="PANTHER" id="PTHR12708">
    <property type="entry name" value="DNA POLYMERASE EPSILON SUBUNIT B"/>
    <property type="match status" value="1"/>
</dbReference>
<dbReference type="AlphaFoldDB" id="A0AAD2CBM3"/>
<evidence type="ECO:0000313" key="9">
    <source>
        <dbReference type="Proteomes" id="UP001295423"/>
    </source>
</evidence>
<dbReference type="GO" id="GO:0008622">
    <property type="term" value="C:epsilon DNA polymerase complex"/>
    <property type="evidence" value="ECO:0007669"/>
    <property type="project" value="InterPro"/>
</dbReference>
<evidence type="ECO:0000256" key="1">
    <source>
        <dbReference type="ARBA" id="ARBA00004123"/>
    </source>
</evidence>
<keyword evidence="9" id="KW-1185">Reference proteome</keyword>
<comment type="subcellular location">
    <subcellularLocation>
        <location evidence="1">Nucleus</location>
    </subcellularLocation>
</comment>
<reference evidence="8" key="1">
    <citation type="submission" date="2023-08" db="EMBL/GenBank/DDBJ databases">
        <authorList>
            <person name="Audoor S."/>
            <person name="Bilcke G."/>
        </authorList>
    </citation>
    <scope>NUCLEOTIDE SEQUENCE</scope>
</reference>
<keyword evidence="5" id="KW-0539">Nucleus</keyword>
<evidence type="ECO:0000256" key="5">
    <source>
        <dbReference type="ARBA" id="ARBA00023242"/>
    </source>
</evidence>
<sequence length="495" mass="55968">MNRKRQFVRTCKKHGLNVQPAALQSMIEEVNNEESLLQSLKWINQNLPTGKPKIVSPELWKQAFEACIAPPPTCKKSTAIERKSRPSAGLDNKLVEYVSAFEMPRLMYDSLRQQFYFSDKKRPPLFGTAQDKVDMMTQRYMLIHQRVVRQMNTPLTTIDLLLGSTGSRSRKTQVLLGMLHYHPEGLELEDLTGTIVLKGLDQANIQKSGFYSEGTIVMVNGQHDSGYFFVERMGFPMLEPKAETAPYLPPRKRFVGRDSDQPLIIYSMSNIELDDSEKRKTLEELIDQIADEPREALLVLFGNFSTTSLSLSGALDELASMLEEMPPNISVVVLPGPKDTPSQCWPLPAMKSHSLSRLPRVQLASNPCKIRYADKELVLVRKDLIRDHLHSQVLNISGSTSSLASRVFNTTLSQGHIMPQTPIYWNYDHAMHLYPLPELILMALDNGEEPVKFSRDGCHIVSPGEQWAKVSMSRNGQAHVQFSQDKLDESSDEDL</sequence>
<evidence type="ECO:0000256" key="6">
    <source>
        <dbReference type="ARBA" id="ARBA00032930"/>
    </source>
</evidence>
<dbReference type="InterPro" id="IPR016266">
    <property type="entry name" value="POLE2"/>
</dbReference>
<comment type="similarity">
    <text evidence="2">Belongs to the DNA polymerase epsilon subunit B family.</text>
</comment>
<gene>
    <name evidence="8" type="ORF">CYCCA115_LOCUS108</name>
</gene>
<evidence type="ECO:0000313" key="8">
    <source>
        <dbReference type="EMBL" id="CAJ1892909.1"/>
    </source>
</evidence>